<dbReference type="InterPro" id="IPR036412">
    <property type="entry name" value="HAD-like_sf"/>
</dbReference>
<keyword evidence="11 16" id="KW-1133">Transmembrane helix</keyword>
<dbReference type="NCBIfam" id="TIGR01511">
    <property type="entry name" value="ATPase-IB1_Cu"/>
    <property type="match status" value="1"/>
</dbReference>
<dbReference type="EMBL" id="QRDZ01000031">
    <property type="protein sequence ID" value="RED59458.1"/>
    <property type="molecule type" value="Genomic_DNA"/>
</dbReference>
<dbReference type="EC" id="7.2.2.21" evidence="14"/>
<keyword evidence="12" id="KW-0406">Ion transport</keyword>
<dbReference type="CDD" id="cd00371">
    <property type="entry name" value="HMA"/>
    <property type="match status" value="1"/>
</dbReference>
<evidence type="ECO:0000256" key="13">
    <source>
        <dbReference type="ARBA" id="ARBA00023136"/>
    </source>
</evidence>
<evidence type="ECO:0000256" key="16">
    <source>
        <dbReference type="RuleBase" id="RU362081"/>
    </source>
</evidence>
<evidence type="ECO:0000313" key="20">
    <source>
        <dbReference type="Proteomes" id="UP000256977"/>
    </source>
</evidence>
<evidence type="ECO:0000256" key="1">
    <source>
        <dbReference type="ARBA" id="ARBA00004651"/>
    </source>
</evidence>
<keyword evidence="20" id="KW-1185">Reference proteome</keyword>
<dbReference type="Gene3D" id="3.40.50.1000">
    <property type="entry name" value="HAD superfamily/HAD-like"/>
    <property type="match status" value="1"/>
</dbReference>
<dbReference type="RefSeq" id="WP_116064285.1">
    <property type="nucleotide sequence ID" value="NZ_QRDZ01000031.1"/>
</dbReference>
<evidence type="ECO:0000256" key="15">
    <source>
        <dbReference type="ARBA" id="ARBA00049338"/>
    </source>
</evidence>
<reference evidence="19 20" key="1">
    <citation type="submission" date="2018-07" db="EMBL/GenBank/DDBJ databases">
        <title>Genomic Encyclopedia of Type Strains, Phase III (KMG-III): the genomes of soil and plant-associated and newly described type strains.</title>
        <authorList>
            <person name="Whitman W."/>
        </authorList>
    </citation>
    <scope>NUCLEOTIDE SEQUENCE [LARGE SCALE GENOMIC DNA]</scope>
    <source>
        <strain evidence="19 20">CECT 7287</strain>
    </source>
</reference>
<dbReference type="Gene3D" id="2.70.150.10">
    <property type="entry name" value="Calcium-transporting ATPase, cytoplasmic transduction domain A"/>
    <property type="match status" value="1"/>
</dbReference>
<feature type="compositionally biased region" description="Basic and acidic residues" evidence="17">
    <location>
        <begin position="85"/>
        <end position="124"/>
    </location>
</feature>
<comment type="caution">
    <text evidence="19">The sequence shown here is derived from an EMBL/GenBank/DDBJ whole genome shotgun (WGS) entry which is preliminary data.</text>
</comment>
<feature type="transmembrane region" description="Helical" evidence="16">
    <location>
        <begin position="357"/>
        <end position="377"/>
    </location>
</feature>
<dbReference type="InterPro" id="IPR006121">
    <property type="entry name" value="HMA_dom"/>
</dbReference>
<keyword evidence="4" id="KW-0104">Cadmium</keyword>
<keyword evidence="16" id="KW-1003">Cell membrane</keyword>
<dbReference type="SFLD" id="SFLDG00002">
    <property type="entry name" value="C1.7:_P-type_atpase_like"/>
    <property type="match status" value="1"/>
</dbReference>
<comment type="subcellular location">
    <subcellularLocation>
        <location evidence="1">Cell membrane</location>
        <topology evidence="1">Multi-pass membrane protein</topology>
    </subcellularLocation>
</comment>
<dbReference type="SFLD" id="SFLDS00003">
    <property type="entry name" value="Haloacid_Dehalogenase"/>
    <property type="match status" value="1"/>
</dbReference>
<dbReference type="InterPro" id="IPR051014">
    <property type="entry name" value="Cation_Transport_ATPase_IB"/>
</dbReference>
<dbReference type="InterPro" id="IPR044492">
    <property type="entry name" value="P_typ_ATPase_HD_dom"/>
</dbReference>
<dbReference type="FunFam" id="2.70.150.10:FF:000002">
    <property type="entry name" value="Copper-transporting ATPase 1, putative"/>
    <property type="match status" value="1"/>
</dbReference>
<evidence type="ECO:0000256" key="10">
    <source>
        <dbReference type="ARBA" id="ARBA00022967"/>
    </source>
</evidence>
<evidence type="ECO:0000256" key="9">
    <source>
        <dbReference type="ARBA" id="ARBA00022840"/>
    </source>
</evidence>
<dbReference type="SUPFAM" id="SSF81653">
    <property type="entry name" value="Calcium ATPase, transduction domain A"/>
    <property type="match status" value="1"/>
</dbReference>
<dbReference type="InterPro" id="IPR001757">
    <property type="entry name" value="P_typ_ATPase"/>
</dbReference>
<dbReference type="GO" id="GO:0005886">
    <property type="term" value="C:plasma membrane"/>
    <property type="evidence" value="ECO:0007669"/>
    <property type="project" value="UniProtKB-SubCell"/>
</dbReference>
<dbReference type="InterPro" id="IPR018303">
    <property type="entry name" value="ATPase_P-typ_P_site"/>
</dbReference>
<feature type="region of interest" description="Disordered" evidence="17">
    <location>
        <begin position="84"/>
        <end position="125"/>
    </location>
</feature>
<keyword evidence="3" id="KW-0813">Transport</keyword>
<dbReference type="SUPFAM" id="SSF81665">
    <property type="entry name" value="Calcium ATPase, transmembrane domain M"/>
    <property type="match status" value="1"/>
</dbReference>
<dbReference type="InterPro" id="IPR023298">
    <property type="entry name" value="ATPase_P-typ_TM_dom_sf"/>
</dbReference>
<evidence type="ECO:0000256" key="14">
    <source>
        <dbReference type="ARBA" id="ARBA00039103"/>
    </source>
</evidence>
<dbReference type="PRINTS" id="PR00941">
    <property type="entry name" value="CDATPASE"/>
</dbReference>
<dbReference type="InterPro" id="IPR023214">
    <property type="entry name" value="HAD_sf"/>
</dbReference>
<evidence type="ECO:0000256" key="7">
    <source>
        <dbReference type="ARBA" id="ARBA00022723"/>
    </source>
</evidence>
<dbReference type="PANTHER" id="PTHR48085">
    <property type="entry name" value="CADMIUM/ZINC-TRANSPORTING ATPASE HMA2-RELATED"/>
    <property type="match status" value="1"/>
</dbReference>
<evidence type="ECO:0000256" key="17">
    <source>
        <dbReference type="SAM" id="MobiDB-lite"/>
    </source>
</evidence>
<proteinExistence type="inferred from homology"/>
<comment type="catalytic activity">
    <reaction evidence="15">
        <text>Cd(2+)(in) + ATP + H2O = Cd(2+)(out) + ADP + phosphate + H(+)</text>
        <dbReference type="Rhea" id="RHEA:12132"/>
        <dbReference type="ChEBI" id="CHEBI:15377"/>
        <dbReference type="ChEBI" id="CHEBI:15378"/>
        <dbReference type="ChEBI" id="CHEBI:30616"/>
        <dbReference type="ChEBI" id="CHEBI:43474"/>
        <dbReference type="ChEBI" id="CHEBI:48775"/>
        <dbReference type="ChEBI" id="CHEBI:456216"/>
        <dbReference type="EC" id="7.2.2.21"/>
    </reaction>
</comment>
<dbReference type="Pfam" id="PF00702">
    <property type="entry name" value="Hydrolase"/>
    <property type="match status" value="1"/>
</dbReference>
<evidence type="ECO:0000313" key="19">
    <source>
        <dbReference type="EMBL" id="RED59458.1"/>
    </source>
</evidence>
<dbReference type="SUPFAM" id="SSF55008">
    <property type="entry name" value="HMA, heavy metal-associated domain"/>
    <property type="match status" value="1"/>
</dbReference>
<evidence type="ECO:0000256" key="12">
    <source>
        <dbReference type="ARBA" id="ARBA00023065"/>
    </source>
</evidence>
<evidence type="ECO:0000256" key="11">
    <source>
        <dbReference type="ARBA" id="ARBA00022989"/>
    </source>
</evidence>
<dbReference type="PANTHER" id="PTHR48085:SF5">
    <property type="entry name" value="CADMIUM_ZINC-TRANSPORTING ATPASE HMA4-RELATED"/>
    <property type="match status" value="1"/>
</dbReference>
<dbReference type="OrthoDB" id="9813266at2"/>
<dbReference type="SUPFAM" id="SSF56784">
    <property type="entry name" value="HAD-like"/>
    <property type="match status" value="1"/>
</dbReference>
<evidence type="ECO:0000259" key="18">
    <source>
        <dbReference type="Pfam" id="PF00122"/>
    </source>
</evidence>
<dbReference type="GO" id="GO:0016887">
    <property type="term" value="F:ATP hydrolysis activity"/>
    <property type="evidence" value="ECO:0007669"/>
    <property type="project" value="InterPro"/>
</dbReference>
<organism evidence="19 20">
    <name type="scientific">Cohnella phaseoli</name>
    <dbReference type="NCBI Taxonomy" id="456490"/>
    <lineage>
        <taxon>Bacteria</taxon>
        <taxon>Bacillati</taxon>
        <taxon>Bacillota</taxon>
        <taxon>Bacilli</taxon>
        <taxon>Bacillales</taxon>
        <taxon>Paenibacillaceae</taxon>
        <taxon>Cohnella</taxon>
    </lineage>
</organism>
<dbReference type="Gene3D" id="3.30.70.100">
    <property type="match status" value="1"/>
</dbReference>
<dbReference type="PROSITE" id="PS00154">
    <property type="entry name" value="ATPASE_E1_E2"/>
    <property type="match status" value="1"/>
</dbReference>
<dbReference type="Gene3D" id="3.40.1110.10">
    <property type="entry name" value="Calcium-transporting ATPase, cytoplasmic domain N"/>
    <property type="match status" value="1"/>
</dbReference>
<dbReference type="NCBIfam" id="TIGR01525">
    <property type="entry name" value="ATPase-IB_hvy"/>
    <property type="match status" value="1"/>
</dbReference>
<sequence length="741" mass="79523">MIEYRVKGLSCGNCARTLEEEIKRLDYGDTASLSFASGKLKLDERVPLDRVRQILKSDRAYLVEQPAEQGSGSGHASAMALTEAAHTHDHSNDHSQPHAHEHSGFHDHSQPHSHEHSHEHDHAHSHGSKRMIALLAVSTAIYVAALIMDGRLSSSLAVVCYLLAAALSGYSTFYKGAKNLLRLKFNIDTLMTIALIGAVAIGEWKEATLVAILFGVNELLEGLGMEKARRSMERLLSVAPKQASKLEDGKETIVPIAALQAGDTVIVKPGEKIPSDGEVVFGRSSVNEAAITGESLPLEKGEGDAVFGGSINNEGVIRVRIRKAYKDSSLARILHLVEEAQETKTPTELFIDRFAKYYTPLIMLVAALVALVPPLLLGGDWTKWLYQGLAVLIVGCPCALILSSPIAILSGIARSARHGILVKGGIHLEQLGKLDTLAFDKTGTLTKGEPYVEQMTVYDAERFLAVAGAIEQSSSHPLAKAIMKEVGRAGVTLPEAVDIRAVPGRGAVAECDGASYWLGNENIVEHFNIPESIRAEIEAYKQQGLTIVLVADSAAILGLFGIADEIREESASVLAALRRQGIRRTVMLTGDHAKTAEKVARAVGVDEAFGGLLPEEKVAKVRRLAEEGVVGMVGDGINDAPALASAHIGIAMGKGTDSAIETADVVLMQDHLGKLPEAIRTAKHVNRTIRFNIAISLGLKLAALLLTLPGWLTLWFAILSDMGATVFVTLVSLTILIERKS</sequence>
<keyword evidence="13 16" id="KW-0472">Membrane</keyword>
<dbReference type="NCBIfam" id="TIGR01494">
    <property type="entry name" value="ATPase_P-type"/>
    <property type="match status" value="1"/>
</dbReference>
<dbReference type="Pfam" id="PF00122">
    <property type="entry name" value="E1-E2_ATPase"/>
    <property type="match status" value="1"/>
</dbReference>
<evidence type="ECO:0000256" key="4">
    <source>
        <dbReference type="ARBA" id="ARBA00022539"/>
    </source>
</evidence>
<feature type="domain" description="P-type ATPase A" evidence="18">
    <location>
        <begin position="238"/>
        <end position="338"/>
    </location>
</feature>
<dbReference type="PRINTS" id="PR00119">
    <property type="entry name" value="CATATPASE"/>
</dbReference>
<comment type="similarity">
    <text evidence="2 16">Belongs to the cation transport ATPase (P-type) (TC 3.A.3) family. Type IB subfamily.</text>
</comment>
<dbReference type="GO" id="GO:0005524">
    <property type="term" value="F:ATP binding"/>
    <property type="evidence" value="ECO:0007669"/>
    <property type="project" value="UniProtKB-UniRule"/>
</dbReference>
<gene>
    <name evidence="19" type="ORF">DFP98_13152</name>
</gene>
<dbReference type="InterPro" id="IPR036163">
    <property type="entry name" value="HMA_dom_sf"/>
</dbReference>
<evidence type="ECO:0000256" key="6">
    <source>
        <dbReference type="ARBA" id="ARBA00022692"/>
    </source>
</evidence>
<dbReference type="InterPro" id="IPR059000">
    <property type="entry name" value="ATPase_P-type_domA"/>
</dbReference>
<keyword evidence="10" id="KW-1278">Translocase</keyword>
<dbReference type="SFLD" id="SFLDF00027">
    <property type="entry name" value="p-type_atpase"/>
    <property type="match status" value="1"/>
</dbReference>
<keyword evidence="7 16" id="KW-0479">Metal-binding</keyword>
<dbReference type="InterPro" id="IPR008250">
    <property type="entry name" value="ATPase_P-typ_transduc_dom_A_sf"/>
</dbReference>
<feature type="transmembrane region" description="Helical" evidence="16">
    <location>
        <begin position="714"/>
        <end position="737"/>
    </location>
</feature>
<dbReference type="GO" id="GO:0008551">
    <property type="term" value="F:P-type cadmium transporter activity"/>
    <property type="evidence" value="ECO:0007669"/>
    <property type="project" value="UniProtKB-EC"/>
</dbReference>
<feature type="transmembrane region" description="Helical" evidence="16">
    <location>
        <begin position="131"/>
        <end position="148"/>
    </location>
</feature>
<dbReference type="Proteomes" id="UP000256977">
    <property type="component" value="Unassembled WGS sequence"/>
</dbReference>
<keyword evidence="9 16" id="KW-0067">ATP-binding</keyword>
<dbReference type="GO" id="GO:0046872">
    <property type="term" value="F:metal ion binding"/>
    <property type="evidence" value="ECO:0007669"/>
    <property type="project" value="UniProtKB-KW"/>
</dbReference>
<dbReference type="AlphaFoldDB" id="A0A3D9ICG7"/>
<dbReference type="InterPro" id="IPR027256">
    <property type="entry name" value="P-typ_ATPase_IB"/>
</dbReference>
<accession>A0A3D9ICG7</accession>
<evidence type="ECO:0000256" key="5">
    <source>
        <dbReference type="ARBA" id="ARBA00022553"/>
    </source>
</evidence>
<name>A0A3D9ICG7_9BACL</name>
<feature type="transmembrane region" description="Helical" evidence="16">
    <location>
        <begin position="689"/>
        <end position="708"/>
    </location>
</feature>
<feature type="transmembrane region" description="Helical" evidence="16">
    <location>
        <begin position="389"/>
        <end position="413"/>
    </location>
</feature>
<keyword evidence="5" id="KW-0597">Phosphoprotein</keyword>
<evidence type="ECO:0000256" key="3">
    <source>
        <dbReference type="ARBA" id="ARBA00022448"/>
    </source>
</evidence>
<protein>
    <recommendedName>
        <fullName evidence="14">Cd(2+)-exporting ATPase</fullName>
        <ecNumber evidence="14">7.2.2.21</ecNumber>
    </recommendedName>
</protein>
<dbReference type="InterPro" id="IPR023299">
    <property type="entry name" value="ATPase_P-typ_cyto_dom_N"/>
</dbReference>
<dbReference type="NCBIfam" id="TIGR01512">
    <property type="entry name" value="ATPase-IB2_Cd"/>
    <property type="match status" value="1"/>
</dbReference>
<feature type="transmembrane region" description="Helical" evidence="16">
    <location>
        <begin position="154"/>
        <end position="173"/>
    </location>
</feature>
<evidence type="ECO:0000256" key="8">
    <source>
        <dbReference type="ARBA" id="ARBA00022741"/>
    </source>
</evidence>
<evidence type="ECO:0000256" key="2">
    <source>
        <dbReference type="ARBA" id="ARBA00006024"/>
    </source>
</evidence>
<keyword evidence="8 16" id="KW-0547">Nucleotide-binding</keyword>
<keyword evidence="6 16" id="KW-0812">Transmembrane</keyword>